<dbReference type="InterPro" id="IPR002347">
    <property type="entry name" value="SDR_fam"/>
</dbReference>
<dbReference type="PRINTS" id="PR00080">
    <property type="entry name" value="SDRFAMILY"/>
</dbReference>
<dbReference type="Gene3D" id="3.40.50.720">
    <property type="entry name" value="NAD(P)-binding Rossmann-like Domain"/>
    <property type="match status" value="1"/>
</dbReference>
<protein>
    <submittedName>
        <fullName evidence="5">SDR family oxidoreductase</fullName>
    </submittedName>
</protein>
<proteinExistence type="inferred from homology"/>
<dbReference type="Proteomes" id="UP000283063">
    <property type="component" value="Chromosome"/>
</dbReference>
<comment type="similarity">
    <text evidence="1 3">Belongs to the short-chain dehydrogenases/reductases (SDR) family.</text>
</comment>
<dbReference type="SMART" id="SM00822">
    <property type="entry name" value="PKS_KR"/>
    <property type="match status" value="1"/>
</dbReference>
<accession>A0A3T0N6C4</accession>
<sequence>MTKLLGKTAYVTGAGRGIGRAIALKLAAEGANLVINDLDADPARAVVAEINAMRGKAMAVAGSVNADGFAESFIQGGIDRFGGVDIIVNNAGYTWDALIGKMSDAQFDAMMDVHLKAPFRILRAATPFIADAATREFAEGREVFRKVVNISSVAGTGGNPGQANYAAAKAGVLGLTKTLAKEWGGYKVNVNAVAFGMIATRLTAATAEKEMITVDGNQVGVGIPQKVVQGVEAMIPLRRAGTVEEAAGGVYLFCIPESNYVSGQTLIVGGGLSL</sequence>
<evidence type="ECO:0000256" key="1">
    <source>
        <dbReference type="ARBA" id="ARBA00006484"/>
    </source>
</evidence>
<keyword evidence="2" id="KW-0560">Oxidoreductase</keyword>
<dbReference type="AlphaFoldDB" id="A0A3T0N6C4"/>
<keyword evidence="6" id="KW-1185">Reference proteome</keyword>
<dbReference type="EMBL" id="CP033219">
    <property type="protein sequence ID" value="AZV79583.1"/>
    <property type="molecule type" value="Genomic_DNA"/>
</dbReference>
<evidence type="ECO:0000313" key="5">
    <source>
        <dbReference type="EMBL" id="AZV79583.1"/>
    </source>
</evidence>
<dbReference type="InterPro" id="IPR057326">
    <property type="entry name" value="KR_dom"/>
</dbReference>
<gene>
    <name evidence="5" type="ORF">EBB79_18060</name>
</gene>
<evidence type="ECO:0000256" key="2">
    <source>
        <dbReference type="ARBA" id="ARBA00023002"/>
    </source>
</evidence>
<dbReference type="GO" id="GO:0016491">
    <property type="term" value="F:oxidoreductase activity"/>
    <property type="evidence" value="ECO:0007669"/>
    <property type="project" value="UniProtKB-KW"/>
</dbReference>
<dbReference type="InterPro" id="IPR036291">
    <property type="entry name" value="NAD(P)-bd_dom_sf"/>
</dbReference>
<feature type="domain" description="Ketoreductase" evidence="4">
    <location>
        <begin position="7"/>
        <end position="186"/>
    </location>
</feature>
<evidence type="ECO:0000313" key="6">
    <source>
        <dbReference type="Proteomes" id="UP000283063"/>
    </source>
</evidence>
<dbReference type="PANTHER" id="PTHR42879">
    <property type="entry name" value="3-OXOACYL-(ACYL-CARRIER-PROTEIN) REDUCTASE"/>
    <property type="match status" value="1"/>
</dbReference>
<evidence type="ECO:0000256" key="3">
    <source>
        <dbReference type="RuleBase" id="RU000363"/>
    </source>
</evidence>
<dbReference type="Pfam" id="PF00106">
    <property type="entry name" value="adh_short"/>
    <property type="match status" value="1"/>
</dbReference>
<dbReference type="OrthoDB" id="9804774at2"/>
<dbReference type="KEGG" id="sedi:EBB79_18060"/>
<dbReference type="PANTHER" id="PTHR42879:SF2">
    <property type="entry name" value="3-OXOACYL-[ACYL-CARRIER-PROTEIN] REDUCTASE FABG"/>
    <property type="match status" value="1"/>
</dbReference>
<dbReference type="InterPro" id="IPR050259">
    <property type="entry name" value="SDR"/>
</dbReference>
<name>A0A3T0N6C4_9RHOB</name>
<dbReference type="RefSeq" id="WP_127750170.1">
    <property type="nucleotide sequence ID" value="NZ_CP033219.1"/>
</dbReference>
<organism evidence="5 6">
    <name type="scientific">Parasedimentitalea marina</name>
    <dbReference type="NCBI Taxonomy" id="2483033"/>
    <lineage>
        <taxon>Bacteria</taxon>
        <taxon>Pseudomonadati</taxon>
        <taxon>Pseudomonadota</taxon>
        <taxon>Alphaproteobacteria</taxon>
        <taxon>Rhodobacterales</taxon>
        <taxon>Paracoccaceae</taxon>
        <taxon>Parasedimentitalea</taxon>
    </lineage>
</organism>
<dbReference type="InterPro" id="IPR020904">
    <property type="entry name" value="Sc_DH/Rdtase_CS"/>
</dbReference>
<dbReference type="PROSITE" id="PS00061">
    <property type="entry name" value="ADH_SHORT"/>
    <property type="match status" value="1"/>
</dbReference>
<dbReference type="FunFam" id="3.40.50.720:FF:000173">
    <property type="entry name" value="3-oxoacyl-[acyl-carrier protein] reductase"/>
    <property type="match status" value="1"/>
</dbReference>
<dbReference type="GO" id="GO:0032787">
    <property type="term" value="P:monocarboxylic acid metabolic process"/>
    <property type="evidence" value="ECO:0007669"/>
    <property type="project" value="UniProtKB-ARBA"/>
</dbReference>
<dbReference type="PRINTS" id="PR00081">
    <property type="entry name" value="GDHRDH"/>
</dbReference>
<dbReference type="SUPFAM" id="SSF51735">
    <property type="entry name" value="NAD(P)-binding Rossmann-fold domains"/>
    <property type="match status" value="1"/>
</dbReference>
<evidence type="ECO:0000259" key="4">
    <source>
        <dbReference type="SMART" id="SM00822"/>
    </source>
</evidence>
<reference evidence="5 6" key="1">
    <citation type="submission" date="2018-10" db="EMBL/GenBank/DDBJ databases">
        <title>Parasedimentitalea marina sp. nov., a psychrophilic bacterium isolated from deep seawater of the New Britain Trench.</title>
        <authorList>
            <person name="Cao J."/>
        </authorList>
    </citation>
    <scope>NUCLEOTIDE SEQUENCE [LARGE SCALE GENOMIC DNA]</scope>
    <source>
        <strain evidence="5 6">W43</strain>
    </source>
</reference>